<feature type="domain" description="Fibronectin type-III" evidence="2">
    <location>
        <begin position="1137"/>
        <end position="1228"/>
    </location>
</feature>
<accession>A0AAP2DK64</accession>
<feature type="domain" description="Fibronectin type-III" evidence="2">
    <location>
        <begin position="751"/>
        <end position="843"/>
    </location>
</feature>
<dbReference type="RefSeq" id="WP_254162356.1">
    <property type="nucleotide sequence ID" value="NZ_JAHESF010000006.1"/>
</dbReference>
<dbReference type="Proteomes" id="UP001319200">
    <property type="component" value="Unassembled WGS sequence"/>
</dbReference>
<dbReference type="PANTHER" id="PTHR45632">
    <property type="entry name" value="LD33804P"/>
    <property type="match status" value="1"/>
</dbReference>
<dbReference type="PROSITE" id="PS50853">
    <property type="entry name" value="FN3"/>
    <property type="match status" value="5"/>
</dbReference>
<protein>
    <submittedName>
        <fullName evidence="3">Fibronectin type III domain-containing protein</fullName>
    </submittedName>
</protein>
<dbReference type="SUPFAM" id="SSF101898">
    <property type="entry name" value="NHL repeat"/>
    <property type="match status" value="1"/>
</dbReference>
<gene>
    <name evidence="3" type="ORF">KK083_08220</name>
</gene>
<feature type="domain" description="Fibronectin type-III" evidence="2">
    <location>
        <begin position="1326"/>
        <end position="1418"/>
    </location>
</feature>
<comment type="caution">
    <text evidence="3">The sequence shown here is derived from an EMBL/GenBank/DDBJ whole genome shotgun (WGS) entry which is preliminary data.</text>
</comment>
<feature type="domain" description="Fibronectin type-III" evidence="2">
    <location>
        <begin position="1422"/>
        <end position="1511"/>
    </location>
</feature>
<dbReference type="CDD" id="cd00063">
    <property type="entry name" value="FN3"/>
    <property type="match status" value="5"/>
</dbReference>
<dbReference type="EMBL" id="JAHESF010000006">
    <property type="protein sequence ID" value="MBT1696853.1"/>
    <property type="molecule type" value="Genomic_DNA"/>
</dbReference>
<dbReference type="InterPro" id="IPR036116">
    <property type="entry name" value="FN3_sf"/>
</dbReference>
<dbReference type="Pfam" id="PF00041">
    <property type="entry name" value="fn3"/>
    <property type="match status" value="2"/>
</dbReference>
<dbReference type="NCBIfam" id="TIGR02608">
    <property type="entry name" value="delta_60_rpt"/>
    <property type="match status" value="10"/>
</dbReference>
<evidence type="ECO:0000259" key="2">
    <source>
        <dbReference type="PROSITE" id="PS50853"/>
    </source>
</evidence>
<dbReference type="Gene3D" id="2.80.10.50">
    <property type="match status" value="6"/>
</dbReference>
<name>A0AAP2DK64_9BACT</name>
<dbReference type="NCBIfam" id="TIGR04183">
    <property type="entry name" value="Por_Secre_tail"/>
    <property type="match status" value="1"/>
</dbReference>
<dbReference type="InterPro" id="IPR015915">
    <property type="entry name" value="Kelch-typ_b-propeller"/>
</dbReference>
<dbReference type="InterPro" id="IPR013431">
    <property type="entry name" value="Delta_60_rpt"/>
</dbReference>
<dbReference type="Gene3D" id="2.60.40.10">
    <property type="entry name" value="Immunoglobulins"/>
    <property type="match status" value="5"/>
</dbReference>
<reference evidence="3 4" key="1">
    <citation type="submission" date="2021-05" db="EMBL/GenBank/DDBJ databases">
        <title>A Polyphasic approach of four new species of the genus Ohtaekwangia: Ohtaekwangia histidinii sp. nov., Ohtaekwangia cretensis sp. nov., Ohtaekwangia indiensis sp. nov., Ohtaekwangia reichenbachii sp. nov. from diverse environment.</title>
        <authorList>
            <person name="Octaviana S."/>
        </authorList>
    </citation>
    <scope>NUCLEOTIDE SEQUENCE [LARGE SCALE GENOMIC DNA]</scope>
    <source>
        <strain evidence="3 4">PWU4</strain>
    </source>
</reference>
<dbReference type="Pfam" id="PF24681">
    <property type="entry name" value="Kelch_KLHDC2_KLHL20_DRC7"/>
    <property type="match status" value="1"/>
</dbReference>
<dbReference type="SUPFAM" id="SSF117281">
    <property type="entry name" value="Kelch motif"/>
    <property type="match status" value="1"/>
</dbReference>
<feature type="chain" id="PRO_5042888867" evidence="1">
    <location>
        <begin position="20"/>
        <end position="1598"/>
    </location>
</feature>
<feature type="signal peptide" evidence="1">
    <location>
        <begin position="1"/>
        <end position="19"/>
    </location>
</feature>
<dbReference type="Pfam" id="PF17164">
    <property type="entry name" value="DUF5122"/>
    <property type="match status" value="10"/>
</dbReference>
<keyword evidence="4" id="KW-1185">Reference proteome</keyword>
<dbReference type="SUPFAM" id="SSF63829">
    <property type="entry name" value="Calcium-dependent phosphotriesterase"/>
    <property type="match status" value="1"/>
</dbReference>
<proteinExistence type="predicted"/>
<dbReference type="Gene3D" id="2.120.10.80">
    <property type="entry name" value="Kelch-type beta propeller"/>
    <property type="match status" value="1"/>
</dbReference>
<dbReference type="InterPro" id="IPR003961">
    <property type="entry name" value="FN3_dom"/>
</dbReference>
<organism evidence="3 4">
    <name type="scientific">Chryseosolibacter histidini</name>
    <dbReference type="NCBI Taxonomy" id="2782349"/>
    <lineage>
        <taxon>Bacteria</taxon>
        <taxon>Pseudomonadati</taxon>
        <taxon>Bacteroidota</taxon>
        <taxon>Cytophagia</taxon>
        <taxon>Cytophagales</taxon>
        <taxon>Chryseotaleaceae</taxon>
        <taxon>Chryseosolibacter</taxon>
    </lineage>
</organism>
<dbReference type="InterPro" id="IPR026444">
    <property type="entry name" value="Secre_tail"/>
</dbReference>
<dbReference type="Pfam" id="PF18962">
    <property type="entry name" value="Por_Secre_tail"/>
    <property type="match status" value="1"/>
</dbReference>
<evidence type="ECO:0000256" key="1">
    <source>
        <dbReference type="SAM" id="SignalP"/>
    </source>
</evidence>
<dbReference type="SMART" id="SM00060">
    <property type="entry name" value="FN3"/>
    <property type="match status" value="5"/>
</dbReference>
<sequence length="1598" mass="170525">MRKFYLLFFTVLLYQACLGQSVDATFQGAVTYTVPPDNAIYLPDGKYIIWNDEYASFIKVNGQTKRGIVRFNADGTIDNTFQSGAGVVGNGTVTSVARQSDGKLIVVGKFSSYNGQAVSSHVIRLNADGTIDNTFNPVIKFNDFGDTKKAYVQPDGKILVTGPMITIGGADDFERLIRLNADGTRDQTFQAENNFSGINSLAFQSDGKFIMAGTFTTVGTTTVNRIARFNTNGTLDNTFNTGTGFDAVIYEVKVTSTGRVLVAGSFTTFNGTAMKYLVALTSTGSVDGAFTQNGTPNAPVQGLALQSDGKILIAGQLSSLNGTAVNKLARLQVNGAVDATFATNIGTGPNSGTFLTFATVNAEDDILILGYSSFTAFNGQSRSSIALLESTGVLKGTSAALTLEAAASVDKIVRQGSQILVAHSGTMANGLVSPGFERMNADGTLDATFRSGLQVDDNVLAIFIDANGNIIIGGNFTTYKGVSAGRIARLNASGTIDNTFRTNTGTGFNSLVYAIAQQGDGKLIVGGSFGAFNGVTRRNLVRLNTDGTIDNTFNAANGFTGGVVREIKIQSDGKILVGGEFTSFAGNTIKSLVRLNIDGTLDNTFAIGTGFEREAGAASGIYAIHVIDNGQILVGGSFDRVNGSNAGQYYVRLNSNGTLDTRLSGTGFFIVDTFFKLDNGKILIAEREYGLSLLNSDGTVDPSFTPVPLNGISSSITTVGDNIYWGGTMSLVDGVPVSGIAKVKMPAPPVKPSNVNFTVANMNQVNISWADNATDETGYEVDRSVGNNQSYTRIATLAANTTQYADNTTEADKTYYYRVRAKGRNTYYYSDYTADRAVAYGEGGTWMLKQEFSGPARTDAVAFGLGQKGYVGTGLTGAYALDMRAYDPSTDTWTTAAAFGGSIRAEALSFVIGTKAYVGLGEDGFGPDKKKDLWEYNDQTNAWTQRADFPGTIRRNAIAFVVNGKAYVGGGIDDTGRKNDFYEYDPATNTWSSVAAFPGEAREGAVAFSIGGDGYVGTGRTAAGRTKDLWKYTAATNTWTRVADFPGLAREEAVAFVIDGKAYVGTGDSGKDEKDFYRYDAATDAWTKVVSFGGSARAYATSFTVGTKGYVATGFDGSNLKDVWEFAAMTIQPTPSAPSALTATTVSSTTIDLSWTDNTTNETGFVLERSKTDESNYTVIATLNANIVSYSDNSLTANTRYYYRIKAITAAAGASPYAAAVNATTLNVPPQAPTNLAATAISHTQIRLTWTDLVTNEAQFVIERAPTETGDFVEVGTVQANVTSFYNNDLASTTTYFYRVKAKNNGGSSAYTATASATTLVSPVAAPSNLTATALIGPPMKVRLEWIDNADNETGFHLQRAVKGTENYFVIATLAANTTSYDDATITEAASYTYRVRSLKGADYSSFTAPVSVTTPRTIPSAPSQLTAVLDENMTIAHLQWVRNSSNEDGFVIERSINGGPFTELATVTTLVYEDKDLTKSLTVSYRVYAYNTSGKSAASNTASLVTTGIEEDAWHHTLAIYPNPVKDALTIEISNAYRGDVQFSWYNLQGQVIKSYTKTKTTQTESYVVNAREFNAGVLMLKVTMGNRTMTRKVVVQ</sequence>
<feature type="domain" description="Fibronectin type-III" evidence="2">
    <location>
        <begin position="1232"/>
        <end position="1322"/>
    </location>
</feature>
<evidence type="ECO:0000313" key="4">
    <source>
        <dbReference type="Proteomes" id="UP001319200"/>
    </source>
</evidence>
<evidence type="ECO:0000313" key="3">
    <source>
        <dbReference type="EMBL" id="MBT1696853.1"/>
    </source>
</evidence>
<keyword evidence="1" id="KW-0732">Signal</keyword>
<dbReference type="InterPro" id="IPR013783">
    <property type="entry name" value="Ig-like_fold"/>
</dbReference>
<dbReference type="SUPFAM" id="SSF49265">
    <property type="entry name" value="Fibronectin type III"/>
    <property type="match status" value="4"/>
</dbReference>